<sequence>MSFVADKYTSVHKIPQDTHNHKTSDKNKQERSKCIIKSWYHNKVLTQKWEPNHCIMRHHQKLD</sequence>
<evidence type="ECO:0000313" key="2">
    <source>
        <dbReference type="EnsemblMetazoa" id="Aqu2.1.43971_001"/>
    </source>
</evidence>
<dbReference type="AlphaFoldDB" id="A0A1X7VUF3"/>
<feature type="region of interest" description="Disordered" evidence="1">
    <location>
        <begin position="1"/>
        <end position="31"/>
    </location>
</feature>
<organism evidence="2">
    <name type="scientific">Amphimedon queenslandica</name>
    <name type="common">Sponge</name>
    <dbReference type="NCBI Taxonomy" id="400682"/>
    <lineage>
        <taxon>Eukaryota</taxon>
        <taxon>Metazoa</taxon>
        <taxon>Porifera</taxon>
        <taxon>Demospongiae</taxon>
        <taxon>Heteroscleromorpha</taxon>
        <taxon>Haplosclerida</taxon>
        <taxon>Niphatidae</taxon>
        <taxon>Amphimedon</taxon>
    </lineage>
</organism>
<name>A0A1X7VUF3_AMPQE</name>
<dbReference type="InParanoid" id="A0A1X7VUF3"/>
<feature type="compositionally biased region" description="Basic and acidic residues" evidence="1">
    <location>
        <begin position="14"/>
        <end position="31"/>
    </location>
</feature>
<proteinExistence type="predicted"/>
<evidence type="ECO:0000256" key="1">
    <source>
        <dbReference type="SAM" id="MobiDB-lite"/>
    </source>
</evidence>
<dbReference type="EnsemblMetazoa" id="Aqu2.1.43971_001">
    <property type="protein sequence ID" value="Aqu2.1.43971_001"/>
    <property type="gene ID" value="Aqu2.1.43971"/>
</dbReference>
<accession>A0A1X7VUF3</accession>
<protein>
    <submittedName>
        <fullName evidence="2">Uncharacterized protein</fullName>
    </submittedName>
</protein>
<reference evidence="2" key="1">
    <citation type="submission" date="2017-05" db="UniProtKB">
        <authorList>
            <consortium name="EnsemblMetazoa"/>
        </authorList>
    </citation>
    <scope>IDENTIFICATION</scope>
</reference>